<dbReference type="STRING" id="180498.A0A067L119"/>
<dbReference type="PANTHER" id="PTHR33735:SF10">
    <property type="entry name" value="EXPRESSED PROTEIN"/>
    <property type="match status" value="1"/>
</dbReference>
<sequence>MSGRGSSWGSCSLRNFLQLIYKYRAFSSYNVCLGHHSNSIVAKKIGDGYSMHQGLQMINASGGTWKNLDTNMSKLKDDIDMVRPPVSPPNPPRINIGSWMKWVLGSVLSFFLPLLKPKWEKLKRIEGEAEIVAEEVESVATVVEKVATVAENISADMAEKFPENGKLKKTALVIEKVSKATAHDAELTKDFIRKVDKLKHDFEDLETVVEPVIEKLIPKN</sequence>
<accession>A0A067L119</accession>
<dbReference type="EMBL" id="KK914327">
    <property type="protein sequence ID" value="KDP40933.1"/>
    <property type="molecule type" value="Genomic_DNA"/>
</dbReference>
<evidence type="ECO:0000313" key="2">
    <source>
        <dbReference type="Proteomes" id="UP000027138"/>
    </source>
</evidence>
<dbReference type="PANTHER" id="PTHR33735">
    <property type="entry name" value="EXPRESSED PROTEIN"/>
    <property type="match status" value="1"/>
</dbReference>
<dbReference type="OrthoDB" id="783687at2759"/>
<organism evidence="1 2">
    <name type="scientific">Jatropha curcas</name>
    <name type="common">Barbados nut</name>
    <dbReference type="NCBI Taxonomy" id="180498"/>
    <lineage>
        <taxon>Eukaryota</taxon>
        <taxon>Viridiplantae</taxon>
        <taxon>Streptophyta</taxon>
        <taxon>Embryophyta</taxon>
        <taxon>Tracheophyta</taxon>
        <taxon>Spermatophyta</taxon>
        <taxon>Magnoliopsida</taxon>
        <taxon>eudicotyledons</taxon>
        <taxon>Gunneridae</taxon>
        <taxon>Pentapetalae</taxon>
        <taxon>rosids</taxon>
        <taxon>fabids</taxon>
        <taxon>Malpighiales</taxon>
        <taxon>Euphorbiaceae</taxon>
        <taxon>Crotonoideae</taxon>
        <taxon>Jatropheae</taxon>
        <taxon>Jatropha</taxon>
    </lineage>
</organism>
<name>A0A067L119_JATCU</name>
<dbReference type="Proteomes" id="UP000027138">
    <property type="component" value="Unassembled WGS sequence"/>
</dbReference>
<proteinExistence type="predicted"/>
<keyword evidence="2" id="KW-1185">Reference proteome</keyword>
<protein>
    <submittedName>
        <fullName evidence="1">Uncharacterized protein</fullName>
    </submittedName>
</protein>
<evidence type="ECO:0000313" key="1">
    <source>
        <dbReference type="EMBL" id="KDP40933.1"/>
    </source>
</evidence>
<gene>
    <name evidence="1" type="ORF">JCGZ_24932</name>
</gene>
<reference evidence="1 2" key="1">
    <citation type="journal article" date="2014" name="PLoS ONE">
        <title>Global Analysis of Gene Expression Profiles in Physic Nut (Jatropha curcas L.) Seedlings Exposed to Salt Stress.</title>
        <authorList>
            <person name="Zhang L."/>
            <person name="Zhang C."/>
            <person name="Wu P."/>
            <person name="Chen Y."/>
            <person name="Li M."/>
            <person name="Jiang H."/>
            <person name="Wu G."/>
        </authorList>
    </citation>
    <scope>NUCLEOTIDE SEQUENCE [LARGE SCALE GENOMIC DNA]</scope>
    <source>
        <strain evidence="2">cv. GZQX0401</strain>
        <tissue evidence="1">Young leaves</tissue>
    </source>
</reference>
<dbReference type="AlphaFoldDB" id="A0A067L119"/>